<name>A0A1M5BFD8_9CLOT</name>
<dbReference type="AlphaFoldDB" id="A0A1M5BFD8"/>
<dbReference type="CDD" id="cd00198">
    <property type="entry name" value="vWFA"/>
    <property type="match status" value="1"/>
</dbReference>
<feature type="domain" description="VWFA" evidence="1">
    <location>
        <begin position="217"/>
        <end position="505"/>
    </location>
</feature>
<dbReference type="Proteomes" id="UP000184423">
    <property type="component" value="Unassembled WGS sequence"/>
</dbReference>
<evidence type="ECO:0000313" key="2">
    <source>
        <dbReference type="EMBL" id="SHF41231.1"/>
    </source>
</evidence>
<dbReference type="InterPro" id="IPR036465">
    <property type="entry name" value="vWFA_dom_sf"/>
</dbReference>
<dbReference type="Gene3D" id="3.40.50.410">
    <property type="entry name" value="von Willebrand factor, type A domain"/>
    <property type="match status" value="1"/>
</dbReference>
<evidence type="ECO:0000259" key="1">
    <source>
        <dbReference type="PROSITE" id="PS50234"/>
    </source>
</evidence>
<gene>
    <name evidence="2" type="ORF">SAMN02746091_02469</name>
</gene>
<dbReference type="SMART" id="SM00327">
    <property type="entry name" value="VWA"/>
    <property type="match status" value="1"/>
</dbReference>
<dbReference type="InterPro" id="IPR002035">
    <property type="entry name" value="VWF_A"/>
</dbReference>
<reference evidence="3" key="1">
    <citation type="submission" date="2016-11" db="EMBL/GenBank/DDBJ databases">
        <authorList>
            <person name="Varghese N."/>
            <person name="Submissions S."/>
        </authorList>
    </citation>
    <scope>NUCLEOTIDE SEQUENCE [LARGE SCALE GENOMIC DNA]</scope>
    <source>
        <strain evidence="3">DSM 10124</strain>
    </source>
</reference>
<dbReference type="PROSITE" id="PS50234">
    <property type="entry name" value="VWFA"/>
    <property type="match status" value="1"/>
</dbReference>
<keyword evidence="3" id="KW-1185">Reference proteome</keyword>
<organism evidence="2 3">
    <name type="scientific">Caloramator proteoclasticus DSM 10124</name>
    <dbReference type="NCBI Taxonomy" id="1121262"/>
    <lineage>
        <taxon>Bacteria</taxon>
        <taxon>Bacillati</taxon>
        <taxon>Bacillota</taxon>
        <taxon>Clostridia</taxon>
        <taxon>Eubacteriales</taxon>
        <taxon>Clostridiaceae</taxon>
        <taxon>Caloramator</taxon>
    </lineage>
</organism>
<protein>
    <submittedName>
        <fullName evidence="2">von Willebrand factor type A domain-containing protein</fullName>
    </submittedName>
</protein>
<evidence type="ECO:0000313" key="3">
    <source>
        <dbReference type="Proteomes" id="UP000184423"/>
    </source>
</evidence>
<dbReference type="SUPFAM" id="SSF53300">
    <property type="entry name" value="vWA-like"/>
    <property type="match status" value="1"/>
</dbReference>
<accession>A0A1M5BFD8</accession>
<dbReference type="Pfam" id="PF00092">
    <property type="entry name" value="VWA"/>
    <property type="match status" value="1"/>
</dbReference>
<proteinExistence type="predicted"/>
<dbReference type="EMBL" id="FQVG01000070">
    <property type="protein sequence ID" value="SHF41231.1"/>
    <property type="molecule type" value="Genomic_DNA"/>
</dbReference>
<sequence>MKKRILALVLVLAIVLGIGWSRMTKASGVQDFSAKILTQSELIRIGQEVELQFNYKINGQGNNISNICITYPIPANFEVSTLPDRWNIVGNTLKGNDLNFNPNGSISFSVKLKSKSIGKLENFGIATLTYNYNKGNDKTKDVTSETLTDQVKLFNRVSNAPLSSLIIDPTNINIEANIKNRRTDENGNGYIYLDEPLEVEYKLTPQGEINVDRNPVDIVLVVDTSGSMQMTNTYRDIYEIDFDGYVKRKNTNHIYKYIVEKYYRYYGIWEKYTYYTDSKAIKEYYYNRVENSNLYYKSYDNQQYINTKMYKTILAAKNLINKMSDESKGKDDKVAIVDFDTRVNNPNDSLLSINSEENKQILLNRVDRMFGNGGTNIYEGLLIAEKHLDADSRDVEKHIIVLTDGMPTFYVNGNTINDYKTKYGENIKVFGDYLGPGNKPDEITKSITKNKVSELKSKYKVHFVALNTEVGDIDVNFFNQIKQIEAGISEIIDNADNLQSLFNEIYKSITKSTVYTNIKLEQNLPSKLQVEEVYVNGIKLDNTQYSIENGKLNINLDSIVFENKKGTPSPVTINVKYKSNDTGVINLNEAIISGQKLVEGSSYNYTNSCQIGSIEIRSRDFYNYVNFNKIEINRNLIPNNTYVTVKVDITNRQLFNMDSNARVELILTPITDGDVETTKDGQQNNFLFNASAESRSDRFKFRITDDNVKDKEVTLRITAIKVTYKGVEYNITQDIYKYFGNTTPSIPVMVKKFTLR</sequence>